<evidence type="ECO:0000313" key="1">
    <source>
        <dbReference type="EMBL" id="KAA1399651.1"/>
    </source>
</evidence>
<dbReference type="RefSeq" id="WP_149687786.1">
    <property type="nucleotide sequence ID" value="NZ_SDPQ02000001.1"/>
</dbReference>
<name>A0A5M4FHX7_9ACTN</name>
<sequence length="221" mass="23827">MAAVKNDADGKADVCSNVDASTFDLSEDLAAAYTQKEVAAAACEAIRFQYDAGWTDLAIPGHTVRVSGGQAITETLRPWLTERALNNASTLAVKSADGDGAADDDLIGLTMVNLTNPDWNLRAQDKEGSLIVDDRSWGDADLTIDKTADAAGRERVDVTIKFTDQMLLTRKSDGVLGSVPVTRTITYAMSQTSLKDHPWLVDGWSAKWTYGTPTLDKKAEK</sequence>
<comment type="caution">
    <text evidence="1">The sequence shown here is derived from an EMBL/GenBank/DDBJ whole genome shotgun (WGS) entry which is preliminary data.</text>
</comment>
<keyword evidence="2" id="KW-1185">Reference proteome</keyword>
<accession>A0A5M4FHX7</accession>
<dbReference type="AlphaFoldDB" id="A0A5M4FHX7"/>
<protein>
    <submittedName>
        <fullName evidence="1">Uncharacterized protein</fullName>
    </submittedName>
</protein>
<dbReference type="EMBL" id="SDPQ02000001">
    <property type="protein sequence ID" value="KAA1399651.1"/>
    <property type="molecule type" value="Genomic_DNA"/>
</dbReference>
<evidence type="ECO:0000313" key="2">
    <source>
        <dbReference type="Proteomes" id="UP000380867"/>
    </source>
</evidence>
<organism evidence="1 2">
    <name type="scientific">Aeromicrobium ginsengisoli</name>
    <dbReference type="NCBI Taxonomy" id="363867"/>
    <lineage>
        <taxon>Bacteria</taxon>
        <taxon>Bacillati</taxon>
        <taxon>Actinomycetota</taxon>
        <taxon>Actinomycetes</taxon>
        <taxon>Propionibacteriales</taxon>
        <taxon>Nocardioidaceae</taxon>
        <taxon>Aeromicrobium</taxon>
    </lineage>
</organism>
<proteinExistence type="predicted"/>
<gene>
    <name evidence="1" type="ORF">ESP70_002500</name>
</gene>
<dbReference type="Proteomes" id="UP000380867">
    <property type="component" value="Unassembled WGS sequence"/>
</dbReference>
<reference evidence="1" key="1">
    <citation type="submission" date="2019-09" db="EMBL/GenBank/DDBJ databases">
        <authorList>
            <person name="Li J."/>
        </authorList>
    </citation>
    <scope>NUCLEOTIDE SEQUENCE [LARGE SCALE GENOMIC DNA]</scope>
    <source>
        <strain evidence="1">JCM 14732</strain>
    </source>
</reference>